<dbReference type="EMBL" id="SMAA01000012">
    <property type="protein sequence ID" value="TCS78007.1"/>
    <property type="molecule type" value="Genomic_DNA"/>
</dbReference>
<evidence type="ECO:0000313" key="10">
    <source>
        <dbReference type="EMBL" id="TCS78007.1"/>
    </source>
</evidence>
<evidence type="ECO:0000256" key="1">
    <source>
        <dbReference type="ARBA" id="ARBA00004496"/>
    </source>
</evidence>
<dbReference type="GO" id="GO:0000917">
    <property type="term" value="P:division septum assembly"/>
    <property type="evidence" value="ECO:0007669"/>
    <property type="project" value="UniProtKB-KW"/>
</dbReference>
<comment type="subcellular location">
    <subcellularLocation>
        <location evidence="1">Cytoplasm</location>
    </subcellularLocation>
</comment>
<evidence type="ECO:0000256" key="2">
    <source>
        <dbReference type="ARBA" id="ARBA00015195"/>
    </source>
</evidence>
<dbReference type="RefSeq" id="WP_132550441.1">
    <property type="nucleotide sequence ID" value="NZ_SMAA01000012.1"/>
</dbReference>
<accession>A0A4R3K5L3</accession>
<gene>
    <name evidence="10" type="ORF">EDC37_11247</name>
</gene>
<keyword evidence="11" id="KW-1185">Reference proteome</keyword>
<evidence type="ECO:0000313" key="11">
    <source>
        <dbReference type="Proteomes" id="UP000295188"/>
    </source>
</evidence>
<dbReference type="Proteomes" id="UP000295188">
    <property type="component" value="Unassembled WGS sequence"/>
</dbReference>
<comment type="function">
    <text evidence="7">Activator of cell division through the inhibition of FtsZ GTPase activity, therefore promoting FtsZ assembly into bundles of protofilaments necessary for the formation of the division Z ring. It is recruited early at mid-cell but it is not essential for cell division.</text>
</comment>
<keyword evidence="3" id="KW-0963">Cytoplasm</keyword>
<dbReference type="Gene3D" id="6.10.250.790">
    <property type="match status" value="1"/>
</dbReference>
<dbReference type="GO" id="GO:0032153">
    <property type="term" value="C:cell division site"/>
    <property type="evidence" value="ECO:0007669"/>
    <property type="project" value="TreeGrafter"/>
</dbReference>
<keyword evidence="4 10" id="KW-0132">Cell division</keyword>
<comment type="caution">
    <text evidence="10">The sequence shown here is derived from an EMBL/GenBank/DDBJ whole genome shotgun (WGS) entry which is preliminary data.</text>
</comment>
<evidence type="ECO:0000256" key="4">
    <source>
        <dbReference type="ARBA" id="ARBA00022618"/>
    </source>
</evidence>
<proteinExistence type="predicted"/>
<reference evidence="10 11" key="1">
    <citation type="submission" date="2019-03" db="EMBL/GenBank/DDBJ databases">
        <title>Genomic Encyclopedia of Type Strains, Phase IV (KMG-IV): sequencing the most valuable type-strain genomes for metagenomic binning, comparative biology and taxonomic classification.</title>
        <authorList>
            <person name="Goeker M."/>
        </authorList>
    </citation>
    <scope>NUCLEOTIDE SEQUENCE [LARGE SCALE GENOMIC DNA]</scope>
    <source>
        <strain evidence="10 11">DSM 20467</strain>
    </source>
</reference>
<evidence type="ECO:0000256" key="6">
    <source>
        <dbReference type="ARBA" id="ARBA00023306"/>
    </source>
</evidence>
<dbReference type="AlphaFoldDB" id="A0A4R3K5L3"/>
<dbReference type="PANTHER" id="PTHR34981:SF1">
    <property type="entry name" value="CELL DIVISION PROTEIN ZAPA"/>
    <property type="match status" value="1"/>
</dbReference>
<evidence type="ECO:0000256" key="7">
    <source>
        <dbReference type="ARBA" id="ARBA00024910"/>
    </source>
</evidence>
<evidence type="ECO:0000256" key="3">
    <source>
        <dbReference type="ARBA" id="ARBA00022490"/>
    </source>
</evidence>
<dbReference type="InterPro" id="IPR053712">
    <property type="entry name" value="Bac_CellDiv_Activator"/>
</dbReference>
<name>A0A4R3K5L3_9FIRM</name>
<evidence type="ECO:0000256" key="5">
    <source>
        <dbReference type="ARBA" id="ARBA00023210"/>
    </source>
</evidence>
<dbReference type="InterPro" id="IPR007838">
    <property type="entry name" value="Cell_div_ZapA-like"/>
</dbReference>
<keyword evidence="6" id="KW-0131">Cell cycle</keyword>
<organism evidence="10 11">
    <name type="scientific">Pectinatus cerevisiiphilus</name>
    <dbReference type="NCBI Taxonomy" id="86956"/>
    <lineage>
        <taxon>Bacteria</taxon>
        <taxon>Bacillati</taxon>
        <taxon>Bacillota</taxon>
        <taxon>Negativicutes</taxon>
        <taxon>Selenomonadales</taxon>
        <taxon>Selenomonadaceae</taxon>
        <taxon>Pectinatus</taxon>
    </lineage>
</organism>
<dbReference type="Pfam" id="PF05164">
    <property type="entry name" value="ZapA"/>
    <property type="match status" value="1"/>
</dbReference>
<dbReference type="OrthoDB" id="9808604at2"/>
<comment type="subunit">
    <text evidence="8">Homodimer. Interacts with FtsZ.</text>
</comment>
<dbReference type="SUPFAM" id="SSF102829">
    <property type="entry name" value="Cell division protein ZapA-like"/>
    <property type="match status" value="1"/>
</dbReference>
<sequence length="79" mass="9364">MENKLTIDIYGEQYPIKGDVDIEYMKELADVVDTKMRELVKKNQYLPIQRIGVLTALHLADDYFRLKKDYDDLIKLLDK</sequence>
<dbReference type="GO" id="GO:0005829">
    <property type="term" value="C:cytosol"/>
    <property type="evidence" value="ECO:0007669"/>
    <property type="project" value="TreeGrafter"/>
</dbReference>
<protein>
    <recommendedName>
        <fullName evidence="2">Cell division protein ZapA</fullName>
    </recommendedName>
    <alternativeName>
        <fullName evidence="9">Z ring-associated protein ZapA</fullName>
    </alternativeName>
</protein>
<keyword evidence="5" id="KW-0717">Septation</keyword>
<dbReference type="GO" id="GO:0000921">
    <property type="term" value="P:septin ring assembly"/>
    <property type="evidence" value="ECO:0007669"/>
    <property type="project" value="TreeGrafter"/>
</dbReference>
<dbReference type="PANTHER" id="PTHR34981">
    <property type="entry name" value="CELL DIVISION PROTEIN ZAPA"/>
    <property type="match status" value="1"/>
</dbReference>
<evidence type="ECO:0000256" key="8">
    <source>
        <dbReference type="ARBA" id="ARBA00026068"/>
    </source>
</evidence>
<dbReference type="GO" id="GO:0043093">
    <property type="term" value="P:FtsZ-dependent cytokinesis"/>
    <property type="evidence" value="ECO:0007669"/>
    <property type="project" value="TreeGrafter"/>
</dbReference>
<dbReference type="InterPro" id="IPR036192">
    <property type="entry name" value="Cell_div_ZapA-like_sf"/>
</dbReference>
<evidence type="ECO:0000256" key="9">
    <source>
        <dbReference type="ARBA" id="ARBA00033158"/>
    </source>
</evidence>
<dbReference type="GO" id="GO:0030428">
    <property type="term" value="C:cell septum"/>
    <property type="evidence" value="ECO:0007669"/>
    <property type="project" value="TreeGrafter"/>
</dbReference>